<feature type="non-terminal residue" evidence="5">
    <location>
        <position position="119"/>
    </location>
</feature>
<dbReference type="PANTHER" id="PTHR48060:SF21">
    <property type="entry name" value="L DOMAIN-LIKE PROTEIN"/>
    <property type="match status" value="1"/>
</dbReference>
<dbReference type="Pfam" id="PF08263">
    <property type="entry name" value="LRRNT_2"/>
    <property type="match status" value="1"/>
</dbReference>
<dbReference type="InterPro" id="IPR013210">
    <property type="entry name" value="LRR_N_plant-typ"/>
</dbReference>
<accession>A0ABU6VVM3</accession>
<organism evidence="5 6">
    <name type="scientific">Stylosanthes scabra</name>
    <dbReference type="NCBI Taxonomy" id="79078"/>
    <lineage>
        <taxon>Eukaryota</taxon>
        <taxon>Viridiplantae</taxon>
        <taxon>Streptophyta</taxon>
        <taxon>Embryophyta</taxon>
        <taxon>Tracheophyta</taxon>
        <taxon>Spermatophyta</taxon>
        <taxon>Magnoliopsida</taxon>
        <taxon>eudicotyledons</taxon>
        <taxon>Gunneridae</taxon>
        <taxon>Pentapetalae</taxon>
        <taxon>rosids</taxon>
        <taxon>fabids</taxon>
        <taxon>Fabales</taxon>
        <taxon>Fabaceae</taxon>
        <taxon>Papilionoideae</taxon>
        <taxon>50 kb inversion clade</taxon>
        <taxon>dalbergioids sensu lato</taxon>
        <taxon>Dalbergieae</taxon>
        <taxon>Pterocarpus clade</taxon>
        <taxon>Stylosanthes</taxon>
    </lineage>
</organism>
<evidence type="ECO:0000256" key="2">
    <source>
        <dbReference type="ARBA" id="ARBA00022729"/>
    </source>
</evidence>
<name>A0ABU6VVM3_9FABA</name>
<dbReference type="Gene3D" id="3.80.10.10">
    <property type="entry name" value="Ribonuclease Inhibitor"/>
    <property type="match status" value="1"/>
</dbReference>
<evidence type="ECO:0000259" key="4">
    <source>
        <dbReference type="Pfam" id="PF08263"/>
    </source>
</evidence>
<dbReference type="PANTHER" id="PTHR48060">
    <property type="entry name" value="DNA DAMAGE-REPAIR/TOLERATION PROTEIN DRT100"/>
    <property type="match status" value="1"/>
</dbReference>
<protein>
    <recommendedName>
        <fullName evidence="4">Leucine-rich repeat-containing N-terminal plant-type domain-containing protein</fullName>
    </recommendedName>
</protein>
<gene>
    <name evidence="5" type="ORF">PIB30_088651</name>
</gene>
<evidence type="ECO:0000313" key="6">
    <source>
        <dbReference type="Proteomes" id="UP001341840"/>
    </source>
</evidence>
<dbReference type="InterPro" id="IPR053211">
    <property type="entry name" value="DNA_repair-toleration"/>
</dbReference>
<dbReference type="SUPFAM" id="SSF52058">
    <property type="entry name" value="L domain-like"/>
    <property type="match status" value="1"/>
</dbReference>
<evidence type="ECO:0000256" key="3">
    <source>
        <dbReference type="ARBA" id="ARBA00022737"/>
    </source>
</evidence>
<dbReference type="InterPro" id="IPR032675">
    <property type="entry name" value="LRR_dom_sf"/>
</dbReference>
<dbReference type="EMBL" id="JASCZI010152653">
    <property type="protein sequence ID" value="MED6176486.1"/>
    <property type="molecule type" value="Genomic_DNA"/>
</dbReference>
<dbReference type="Proteomes" id="UP001341840">
    <property type="component" value="Unassembled WGS sequence"/>
</dbReference>
<evidence type="ECO:0000256" key="1">
    <source>
        <dbReference type="ARBA" id="ARBA00022614"/>
    </source>
</evidence>
<proteinExistence type="predicted"/>
<evidence type="ECO:0000313" key="5">
    <source>
        <dbReference type="EMBL" id="MED6176486.1"/>
    </source>
</evidence>
<keyword evidence="2" id="KW-0732">Signal</keyword>
<sequence length="119" mass="13267">MASQTLAVHVPLSSETDKIALLALKDKLTNGDPHALPSWNESLHFCSWEGVTCSPQHMRVSALQLQNQDWGGTLAPSLGNLTFLKEINLTNINLHGEIPREVGRLKRLHILDLRQNNLK</sequence>
<keyword evidence="3" id="KW-0677">Repeat</keyword>
<reference evidence="5 6" key="1">
    <citation type="journal article" date="2023" name="Plants (Basel)">
        <title>Bridging the Gap: Combining Genomics and Transcriptomics Approaches to Understand Stylosanthes scabra, an Orphan Legume from the Brazilian Caatinga.</title>
        <authorList>
            <person name="Ferreira-Neto J.R.C."/>
            <person name="da Silva M.D."/>
            <person name="Binneck E."/>
            <person name="de Melo N.F."/>
            <person name="da Silva R.H."/>
            <person name="de Melo A.L.T.M."/>
            <person name="Pandolfi V."/>
            <person name="Bustamante F.O."/>
            <person name="Brasileiro-Vidal A.C."/>
            <person name="Benko-Iseppon A.M."/>
        </authorList>
    </citation>
    <scope>NUCLEOTIDE SEQUENCE [LARGE SCALE GENOMIC DNA]</scope>
    <source>
        <tissue evidence="5">Leaves</tissue>
    </source>
</reference>
<comment type="caution">
    <text evidence="5">The sequence shown here is derived from an EMBL/GenBank/DDBJ whole genome shotgun (WGS) entry which is preliminary data.</text>
</comment>
<feature type="domain" description="Leucine-rich repeat-containing N-terminal plant-type" evidence="4">
    <location>
        <begin position="15"/>
        <end position="54"/>
    </location>
</feature>
<keyword evidence="1" id="KW-0433">Leucine-rich repeat</keyword>
<keyword evidence="6" id="KW-1185">Reference proteome</keyword>